<comment type="caution">
    <text evidence="1">The sequence shown here is derived from an EMBL/GenBank/DDBJ whole genome shotgun (WGS) entry which is preliminary data.</text>
</comment>
<proteinExistence type="predicted"/>
<dbReference type="Proteomes" id="UP000615796">
    <property type="component" value="Unassembled WGS sequence"/>
</dbReference>
<accession>A0A9X0R7S7</accession>
<reference evidence="1" key="1">
    <citation type="submission" date="2020-08" db="EMBL/GenBank/DDBJ databases">
        <title>Genome Sequencing and Pan-Genome Analysis of Migratory bird Vibrio Strains, Inner Mongolia.</title>
        <authorList>
            <person name="Zheng L."/>
        </authorList>
    </citation>
    <scope>NUCLEOTIDE SEQUENCE</scope>
    <source>
        <strain evidence="1">M13F</strain>
    </source>
</reference>
<protein>
    <submittedName>
        <fullName evidence="1">Uncharacterized protein</fullName>
    </submittedName>
</protein>
<sequence length="54" mass="6306">MNIDDIVILDEYETLIEKSFSKQDDGKSVFLDNKASKEIMIQKKSEIKQKKSKK</sequence>
<dbReference type="AlphaFoldDB" id="A0A9X0R7S7"/>
<gene>
    <name evidence="1" type="ORF">H8Q88_09395</name>
</gene>
<evidence type="ECO:0000313" key="1">
    <source>
        <dbReference type="EMBL" id="MBC5851182.1"/>
    </source>
</evidence>
<evidence type="ECO:0000313" key="2">
    <source>
        <dbReference type="Proteomes" id="UP000615796"/>
    </source>
</evidence>
<keyword evidence="2" id="KW-1185">Reference proteome</keyword>
<organism evidence="1 2">
    <name type="scientific">Vibrio metschnikovii</name>
    <dbReference type="NCBI Taxonomy" id="28172"/>
    <lineage>
        <taxon>Bacteria</taxon>
        <taxon>Pseudomonadati</taxon>
        <taxon>Pseudomonadota</taxon>
        <taxon>Gammaproteobacteria</taxon>
        <taxon>Vibrionales</taxon>
        <taxon>Vibrionaceae</taxon>
        <taxon>Vibrio</taxon>
    </lineage>
</organism>
<dbReference type="RefSeq" id="WP_176432215.1">
    <property type="nucleotide sequence ID" value="NZ_JACRUP010000005.1"/>
</dbReference>
<dbReference type="EMBL" id="JACRUP010000005">
    <property type="protein sequence ID" value="MBC5851182.1"/>
    <property type="molecule type" value="Genomic_DNA"/>
</dbReference>
<name>A0A9X0R7S7_VIBME</name>